<keyword evidence="10" id="KW-1185">Reference proteome</keyword>
<dbReference type="GO" id="GO:0006865">
    <property type="term" value="P:amino acid transport"/>
    <property type="evidence" value="ECO:0007669"/>
    <property type="project" value="UniProtKB-KW"/>
</dbReference>
<evidence type="ECO:0000256" key="6">
    <source>
        <dbReference type="ARBA" id="ARBA00022970"/>
    </source>
</evidence>
<dbReference type="InterPro" id="IPR018449">
    <property type="entry name" value="NIL_domain"/>
</dbReference>
<proteinExistence type="predicted"/>
<gene>
    <name evidence="9" type="ORF">EDD29_7060</name>
</gene>
<evidence type="ECO:0000259" key="8">
    <source>
        <dbReference type="PROSITE" id="PS50893"/>
    </source>
</evidence>
<dbReference type="RefSeq" id="WP_123668479.1">
    <property type="nucleotide sequence ID" value="NZ_RJKE01000001.1"/>
</dbReference>
<dbReference type="PANTHER" id="PTHR43166">
    <property type="entry name" value="AMINO ACID IMPORT ATP-BINDING PROTEIN"/>
    <property type="match status" value="1"/>
</dbReference>
<evidence type="ECO:0000256" key="1">
    <source>
        <dbReference type="ARBA" id="ARBA00022448"/>
    </source>
</evidence>
<evidence type="ECO:0000256" key="5">
    <source>
        <dbReference type="ARBA" id="ARBA00022967"/>
    </source>
</evidence>
<dbReference type="Pfam" id="PF09383">
    <property type="entry name" value="NIL"/>
    <property type="match status" value="1"/>
</dbReference>
<dbReference type="SMART" id="SM00382">
    <property type="entry name" value="AAA"/>
    <property type="match status" value="1"/>
</dbReference>
<evidence type="ECO:0000256" key="4">
    <source>
        <dbReference type="ARBA" id="ARBA00022840"/>
    </source>
</evidence>
<keyword evidence="4 9" id="KW-0067">ATP-binding</keyword>
<dbReference type="PROSITE" id="PS50893">
    <property type="entry name" value="ABC_TRANSPORTER_2"/>
    <property type="match status" value="1"/>
</dbReference>
<evidence type="ECO:0000313" key="9">
    <source>
        <dbReference type="EMBL" id="ROO89370.1"/>
    </source>
</evidence>
<dbReference type="Gene3D" id="3.40.50.300">
    <property type="entry name" value="P-loop containing nucleotide triphosphate hydrolases"/>
    <property type="match status" value="1"/>
</dbReference>
<name>A0A3N1D777_9ACTN</name>
<dbReference type="EMBL" id="RJKE01000001">
    <property type="protein sequence ID" value="ROO89370.1"/>
    <property type="molecule type" value="Genomic_DNA"/>
</dbReference>
<comment type="caution">
    <text evidence="9">The sequence shown here is derived from an EMBL/GenBank/DDBJ whole genome shotgun (WGS) entry which is preliminary data.</text>
</comment>
<keyword evidence="7" id="KW-0472">Membrane</keyword>
<dbReference type="SMART" id="SM00930">
    <property type="entry name" value="NIL"/>
    <property type="match status" value="1"/>
</dbReference>
<dbReference type="InterPro" id="IPR003439">
    <property type="entry name" value="ABC_transporter-like_ATP-bd"/>
</dbReference>
<dbReference type="InterPro" id="IPR045865">
    <property type="entry name" value="ACT-like_dom_sf"/>
</dbReference>
<dbReference type="Proteomes" id="UP000272400">
    <property type="component" value="Unassembled WGS sequence"/>
</dbReference>
<keyword evidence="6" id="KW-0029">Amino-acid transport</keyword>
<dbReference type="InterPro" id="IPR017871">
    <property type="entry name" value="ABC_transporter-like_CS"/>
</dbReference>
<evidence type="ECO:0000256" key="2">
    <source>
        <dbReference type="ARBA" id="ARBA00022475"/>
    </source>
</evidence>
<keyword evidence="2" id="KW-1003">Cell membrane</keyword>
<protein>
    <submittedName>
        <fullName evidence="9">D-methionine transport system ATP-binding protein</fullName>
    </submittedName>
</protein>
<dbReference type="AlphaFoldDB" id="A0A3N1D777"/>
<dbReference type="SUPFAM" id="SSF52540">
    <property type="entry name" value="P-loop containing nucleoside triphosphate hydrolases"/>
    <property type="match status" value="1"/>
</dbReference>
<evidence type="ECO:0000256" key="7">
    <source>
        <dbReference type="ARBA" id="ARBA00023136"/>
    </source>
</evidence>
<organism evidence="9 10">
    <name type="scientific">Actinocorallia herbida</name>
    <dbReference type="NCBI Taxonomy" id="58109"/>
    <lineage>
        <taxon>Bacteria</taxon>
        <taxon>Bacillati</taxon>
        <taxon>Actinomycetota</taxon>
        <taxon>Actinomycetes</taxon>
        <taxon>Streptosporangiales</taxon>
        <taxon>Thermomonosporaceae</taxon>
        <taxon>Actinocorallia</taxon>
    </lineage>
</organism>
<dbReference type="GO" id="GO:0005524">
    <property type="term" value="F:ATP binding"/>
    <property type="evidence" value="ECO:0007669"/>
    <property type="project" value="UniProtKB-KW"/>
</dbReference>
<feature type="domain" description="ABC transporter" evidence="8">
    <location>
        <begin position="2"/>
        <end position="241"/>
    </location>
</feature>
<sequence length="327" mass="34946">MIKLDDLTKVYRARGRTVTALDGVSLDVAEGEIHGVIGRSGAGKSTLLRSVNVLERPDTGRVFVDGADLLALRGDDLRKARQRIGMIHQHFGLLGSRDVTGNVAFPLEVTGVPRRERLRRVAELLELVGLTEHARAHPAQLSGGQKQRVGIARALAADPKVLLSDEATSALDPETTDSVLDLLRDLNRDLGLTILLITHEMGVVKKICDSASIMRDGAIVETGPVLDLLASPGSELARGLFPLPAPTVRPDTTVLDVTFIGDDASTPFISSLARTYSIDVNVLGGAIEEVGDTRVGRLRIELPGTPELNAPQIAHLRESGLTLEIAA</sequence>
<accession>A0A3N1D777</accession>
<dbReference type="PANTHER" id="PTHR43166:SF30">
    <property type="entry name" value="METHIONINE IMPORT ATP-BINDING PROTEIN METN"/>
    <property type="match status" value="1"/>
</dbReference>
<dbReference type="InterPro" id="IPR050086">
    <property type="entry name" value="MetN_ABC_transporter-like"/>
</dbReference>
<dbReference type="SUPFAM" id="SSF55021">
    <property type="entry name" value="ACT-like"/>
    <property type="match status" value="1"/>
</dbReference>
<dbReference type="InterPro" id="IPR041701">
    <property type="entry name" value="MetN_ABC"/>
</dbReference>
<dbReference type="InterPro" id="IPR027417">
    <property type="entry name" value="P-loop_NTPase"/>
</dbReference>
<keyword evidence="1" id="KW-0813">Transport</keyword>
<keyword evidence="5" id="KW-1278">Translocase</keyword>
<dbReference type="Gene3D" id="3.30.70.260">
    <property type="match status" value="1"/>
</dbReference>
<reference evidence="9 10" key="1">
    <citation type="submission" date="2018-11" db="EMBL/GenBank/DDBJ databases">
        <title>Sequencing the genomes of 1000 actinobacteria strains.</title>
        <authorList>
            <person name="Klenk H.-P."/>
        </authorList>
    </citation>
    <scope>NUCLEOTIDE SEQUENCE [LARGE SCALE GENOMIC DNA]</scope>
    <source>
        <strain evidence="9 10">DSM 44254</strain>
    </source>
</reference>
<dbReference type="OrthoDB" id="3509905at2"/>
<dbReference type="GO" id="GO:0016887">
    <property type="term" value="F:ATP hydrolysis activity"/>
    <property type="evidence" value="ECO:0007669"/>
    <property type="project" value="InterPro"/>
</dbReference>
<keyword evidence="3" id="KW-0547">Nucleotide-binding</keyword>
<evidence type="ECO:0000313" key="10">
    <source>
        <dbReference type="Proteomes" id="UP000272400"/>
    </source>
</evidence>
<dbReference type="Pfam" id="PF00005">
    <property type="entry name" value="ABC_tran"/>
    <property type="match status" value="1"/>
</dbReference>
<dbReference type="InterPro" id="IPR003593">
    <property type="entry name" value="AAA+_ATPase"/>
</dbReference>
<dbReference type="CDD" id="cd03258">
    <property type="entry name" value="ABC_MetN_methionine_transporter"/>
    <property type="match status" value="1"/>
</dbReference>
<evidence type="ECO:0000256" key="3">
    <source>
        <dbReference type="ARBA" id="ARBA00022741"/>
    </source>
</evidence>
<dbReference type="PROSITE" id="PS00211">
    <property type="entry name" value="ABC_TRANSPORTER_1"/>
    <property type="match status" value="1"/>
</dbReference>